<dbReference type="PANTHER" id="PTHR24271:SF80">
    <property type="entry name" value="GRANZYME 3, TANDEM DUPLICATE 1-RELATED"/>
    <property type="match status" value="1"/>
</dbReference>
<evidence type="ECO:0000256" key="1">
    <source>
        <dbReference type="ARBA" id="ARBA00022670"/>
    </source>
</evidence>
<protein>
    <recommendedName>
        <fullName evidence="6">Peptidase S1 domain-containing protein</fullName>
    </recommendedName>
</protein>
<dbReference type="PRINTS" id="PR00722">
    <property type="entry name" value="CHYMOTRYPSIN"/>
</dbReference>
<dbReference type="InterPro" id="IPR033116">
    <property type="entry name" value="TRYPSIN_SER"/>
</dbReference>
<dbReference type="GeneTree" id="ENSGT00910000144271"/>
<dbReference type="PANTHER" id="PTHR24271">
    <property type="entry name" value="KALLIKREIN-RELATED"/>
    <property type="match status" value="1"/>
</dbReference>
<dbReference type="AlphaFoldDB" id="A0A667ZKT4"/>
<name>A0A667ZKT4_9TELE</name>
<gene>
    <name evidence="7" type="primary">LOC115379648</name>
</gene>
<evidence type="ECO:0000256" key="2">
    <source>
        <dbReference type="ARBA" id="ARBA00022729"/>
    </source>
</evidence>
<evidence type="ECO:0000256" key="5">
    <source>
        <dbReference type="ARBA" id="ARBA00023157"/>
    </source>
</evidence>
<dbReference type="GO" id="GO:0006508">
    <property type="term" value="P:proteolysis"/>
    <property type="evidence" value="ECO:0007669"/>
    <property type="project" value="UniProtKB-KW"/>
</dbReference>
<reference evidence="7" key="1">
    <citation type="submission" date="2019-06" db="EMBL/GenBank/DDBJ databases">
        <authorList>
            <consortium name="Wellcome Sanger Institute Data Sharing"/>
        </authorList>
    </citation>
    <scope>NUCLEOTIDE SEQUENCE [LARGE SCALE GENOMIC DNA]</scope>
</reference>
<dbReference type="Gene3D" id="2.40.10.10">
    <property type="entry name" value="Trypsin-like serine proteases"/>
    <property type="match status" value="2"/>
</dbReference>
<dbReference type="InterPro" id="IPR009003">
    <property type="entry name" value="Peptidase_S1_PA"/>
</dbReference>
<evidence type="ECO:0000313" key="8">
    <source>
        <dbReference type="Proteomes" id="UP000472263"/>
    </source>
</evidence>
<evidence type="ECO:0000313" key="7">
    <source>
        <dbReference type="Ensembl" id="ENSMMDP00005033461.1"/>
    </source>
</evidence>
<sequence length="263" mass="29407">PAVKRCDSLISLQLLRWALGGTNGSSTSRACQITHGIVGGKTAKPHSRPYMVSLQVQGHHRCGGILIRNDFVLTSAHCKTEQDLTVVLGAHNIKKQEKSQQRIPVEKYHQHPKYKGQFLYDIMLLKLKTNATLNKYVKTVGLPKKNGKIPANIKCYAAGWGQTGPNKPGSDVLKEVMVKLQFDQECSHKWQNYFSSDQMMCVHSDKRKEGICQGDSGGPLLCRKMPQGISAYTKASGCDDTKYPHVFMKINFFSQWIKNVMQG</sequence>
<dbReference type="PROSITE" id="PS00135">
    <property type="entry name" value="TRYPSIN_SER"/>
    <property type="match status" value="1"/>
</dbReference>
<evidence type="ECO:0000259" key="6">
    <source>
        <dbReference type="PROSITE" id="PS50240"/>
    </source>
</evidence>
<dbReference type="Proteomes" id="UP000472263">
    <property type="component" value="Chromosome 21"/>
</dbReference>
<dbReference type="InterPro" id="IPR043504">
    <property type="entry name" value="Peptidase_S1_PA_chymotrypsin"/>
</dbReference>
<dbReference type="Pfam" id="PF00089">
    <property type="entry name" value="Trypsin"/>
    <property type="match status" value="1"/>
</dbReference>
<reference evidence="7" key="3">
    <citation type="submission" date="2025-09" db="UniProtKB">
        <authorList>
            <consortium name="Ensembl"/>
        </authorList>
    </citation>
    <scope>IDENTIFICATION</scope>
</reference>
<dbReference type="CDD" id="cd00190">
    <property type="entry name" value="Tryp_SPc"/>
    <property type="match status" value="1"/>
</dbReference>
<dbReference type="Ensembl" id="ENSMMDT00005034202.1">
    <property type="protein sequence ID" value="ENSMMDP00005033461.1"/>
    <property type="gene ID" value="ENSMMDG00005015482.1"/>
</dbReference>
<evidence type="ECO:0000256" key="4">
    <source>
        <dbReference type="ARBA" id="ARBA00022825"/>
    </source>
</evidence>
<dbReference type="SMART" id="SM00020">
    <property type="entry name" value="Tryp_SPc"/>
    <property type="match status" value="1"/>
</dbReference>
<keyword evidence="8" id="KW-1185">Reference proteome</keyword>
<dbReference type="InterPro" id="IPR001254">
    <property type="entry name" value="Trypsin_dom"/>
</dbReference>
<keyword evidence="4" id="KW-0720">Serine protease</keyword>
<dbReference type="PROSITE" id="PS50240">
    <property type="entry name" value="TRYPSIN_DOM"/>
    <property type="match status" value="1"/>
</dbReference>
<accession>A0A667ZKT4</accession>
<keyword evidence="1" id="KW-0645">Protease</keyword>
<dbReference type="SUPFAM" id="SSF50494">
    <property type="entry name" value="Trypsin-like serine proteases"/>
    <property type="match status" value="1"/>
</dbReference>
<proteinExistence type="predicted"/>
<organism evidence="7 8">
    <name type="scientific">Myripristis murdjan</name>
    <name type="common">pinecone soldierfish</name>
    <dbReference type="NCBI Taxonomy" id="586833"/>
    <lineage>
        <taxon>Eukaryota</taxon>
        <taxon>Metazoa</taxon>
        <taxon>Chordata</taxon>
        <taxon>Craniata</taxon>
        <taxon>Vertebrata</taxon>
        <taxon>Euteleostomi</taxon>
        <taxon>Actinopterygii</taxon>
        <taxon>Neopterygii</taxon>
        <taxon>Teleostei</taxon>
        <taxon>Neoteleostei</taxon>
        <taxon>Acanthomorphata</taxon>
        <taxon>Holocentriformes</taxon>
        <taxon>Holocentridae</taxon>
        <taxon>Myripristis</taxon>
    </lineage>
</organism>
<dbReference type="FunCoup" id="A0A667ZKT4">
    <property type="interactions" value="928"/>
</dbReference>
<keyword evidence="2" id="KW-0732">Signal</keyword>
<keyword evidence="5" id="KW-1015">Disulfide bond</keyword>
<dbReference type="InterPro" id="IPR001314">
    <property type="entry name" value="Peptidase_S1A"/>
</dbReference>
<reference evidence="7" key="2">
    <citation type="submission" date="2025-08" db="UniProtKB">
        <authorList>
            <consortium name="Ensembl"/>
        </authorList>
    </citation>
    <scope>IDENTIFICATION</scope>
</reference>
<keyword evidence="3" id="KW-0378">Hydrolase</keyword>
<feature type="domain" description="Peptidase S1" evidence="6">
    <location>
        <begin position="37"/>
        <end position="262"/>
    </location>
</feature>
<dbReference type="GO" id="GO:0004252">
    <property type="term" value="F:serine-type endopeptidase activity"/>
    <property type="evidence" value="ECO:0007669"/>
    <property type="project" value="InterPro"/>
</dbReference>
<dbReference type="InParanoid" id="A0A667ZKT4"/>
<evidence type="ECO:0000256" key="3">
    <source>
        <dbReference type="ARBA" id="ARBA00022801"/>
    </source>
</evidence>
<dbReference type="FunFam" id="2.40.10.10:FF:000120">
    <property type="entry name" value="Putative serine protease"/>
    <property type="match status" value="1"/>
</dbReference>